<dbReference type="Proteomes" id="UP001153269">
    <property type="component" value="Unassembled WGS sequence"/>
</dbReference>
<keyword evidence="1" id="KW-0175">Coiled coil</keyword>
<comment type="caution">
    <text evidence="2">The sequence shown here is derived from an EMBL/GenBank/DDBJ whole genome shotgun (WGS) entry which is preliminary data.</text>
</comment>
<organism evidence="2 3">
    <name type="scientific">Pleuronectes platessa</name>
    <name type="common">European plaice</name>
    <dbReference type="NCBI Taxonomy" id="8262"/>
    <lineage>
        <taxon>Eukaryota</taxon>
        <taxon>Metazoa</taxon>
        <taxon>Chordata</taxon>
        <taxon>Craniata</taxon>
        <taxon>Vertebrata</taxon>
        <taxon>Euteleostomi</taxon>
        <taxon>Actinopterygii</taxon>
        <taxon>Neopterygii</taxon>
        <taxon>Teleostei</taxon>
        <taxon>Neoteleostei</taxon>
        <taxon>Acanthomorphata</taxon>
        <taxon>Carangaria</taxon>
        <taxon>Pleuronectiformes</taxon>
        <taxon>Pleuronectoidei</taxon>
        <taxon>Pleuronectidae</taxon>
        <taxon>Pleuronectes</taxon>
    </lineage>
</organism>
<gene>
    <name evidence="2" type="ORF">PLEPLA_LOCUS32496</name>
</gene>
<feature type="non-terminal residue" evidence="2">
    <location>
        <position position="235"/>
    </location>
</feature>
<keyword evidence="3" id="KW-1185">Reference proteome</keyword>
<evidence type="ECO:0000313" key="2">
    <source>
        <dbReference type="EMBL" id="CAB1444778.1"/>
    </source>
</evidence>
<evidence type="ECO:0000256" key="1">
    <source>
        <dbReference type="SAM" id="Coils"/>
    </source>
</evidence>
<dbReference type="AlphaFoldDB" id="A0A9N7YYN9"/>
<accession>A0A9N7YYN9</accession>
<feature type="coiled-coil region" evidence="1">
    <location>
        <begin position="172"/>
        <end position="227"/>
    </location>
</feature>
<evidence type="ECO:0000313" key="3">
    <source>
        <dbReference type="Proteomes" id="UP001153269"/>
    </source>
</evidence>
<name>A0A9N7YYN9_PLEPL</name>
<reference evidence="2" key="1">
    <citation type="submission" date="2020-03" db="EMBL/GenBank/DDBJ databases">
        <authorList>
            <person name="Weist P."/>
        </authorList>
    </citation>
    <scope>NUCLEOTIDE SEQUENCE</scope>
</reference>
<protein>
    <submittedName>
        <fullName evidence="2">Uncharacterized protein</fullName>
    </submittedName>
</protein>
<dbReference type="EMBL" id="CADEAL010003446">
    <property type="protein sequence ID" value="CAB1444778.1"/>
    <property type="molecule type" value="Genomic_DNA"/>
</dbReference>
<proteinExistence type="predicted"/>
<sequence>CEELLKEGSVFVSYSHTDFHSYSDNGNVDFAGFIKNRQRRSQSVPLYPFVTILKMMESSIMKWSLKYTLVSKRKKSGGCSSLQKLNMHVSGGSLLYTMDSVGKLSKVNFKLQMVDLCIVRVVDIAAAPLAVQLPQISHPTACGTMALQKIREESIKAIAETKTLKLDALAELDAKHQELKSTEARCANLEAYLHHVTAKAERCRSRVEVVEEANVHLKKEVDRLKRGKASSQQTD</sequence>